<dbReference type="Gene3D" id="3.30.530.20">
    <property type="match status" value="1"/>
</dbReference>
<dbReference type="EnsemblPlants" id="QL09p023114:mrna">
    <property type="protein sequence ID" value="QL09p023114:mrna"/>
    <property type="gene ID" value="QL09p023114"/>
</dbReference>
<dbReference type="CDD" id="cd07816">
    <property type="entry name" value="Bet_v1-like"/>
    <property type="match status" value="1"/>
</dbReference>
<gene>
    <name evidence="4" type="primary">LOC115959024</name>
</gene>
<dbReference type="KEGG" id="qlo:115959024"/>
<dbReference type="InterPro" id="IPR023393">
    <property type="entry name" value="START-like_dom_sf"/>
</dbReference>
<name>A0A7N2MIS5_QUELO</name>
<evidence type="ECO:0000313" key="4">
    <source>
        <dbReference type="EnsemblPlants" id="QL09p023114:mrna"/>
    </source>
</evidence>
<dbReference type="RefSeq" id="XP_030933175.1">
    <property type="nucleotide sequence ID" value="XM_031077315.1"/>
</dbReference>
<keyword evidence="2" id="KW-0017">Alkaloid metabolism</keyword>
<dbReference type="GO" id="GO:0038023">
    <property type="term" value="F:signaling receptor activity"/>
    <property type="evidence" value="ECO:0007669"/>
    <property type="project" value="TreeGrafter"/>
</dbReference>
<comment type="similarity">
    <text evidence="1">Belongs to the BetVI family.</text>
</comment>
<dbReference type="InterPro" id="IPR050279">
    <property type="entry name" value="Plant_def-hormone_signal"/>
</dbReference>
<dbReference type="PANTHER" id="PTHR31213">
    <property type="entry name" value="OS08G0374000 PROTEIN-RELATED"/>
    <property type="match status" value="1"/>
</dbReference>
<dbReference type="AlphaFoldDB" id="A0A7N2MIS5"/>
<reference evidence="4" key="2">
    <citation type="submission" date="2021-01" db="UniProtKB">
        <authorList>
            <consortium name="EnsemblPlants"/>
        </authorList>
    </citation>
    <scope>IDENTIFICATION</scope>
</reference>
<feature type="domain" description="Bet v I/Major latex protein" evidence="3">
    <location>
        <begin position="7"/>
        <end position="152"/>
    </location>
</feature>
<dbReference type="PANTHER" id="PTHR31213:SF19">
    <property type="entry name" value="BET V I_MAJOR LATEX PROTEIN DOMAIN-CONTAINING PROTEIN"/>
    <property type="match status" value="1"/>
</dbReference>
<dbReference type="GO" id="GO:0005634">
    <property type="term" value="C:nucleus"/>
    <property type="evidence" value="ECO:0007669"/>
    <property type="project" value="TreeGrafter"/>
</dbReference>
<dbReference type="GO" id="GO:0005737">
    <property type="term" value="C:cytoplasm"/>
    <property type="evidence" value="ECO:0007669"/>
    <property type="project" value="TreeGrafter"/>
</dbReference>
<dbReference type="GO" id="GO:0004864">
    <property type="term" value="F:protein phosphatase inhibitor activity"/>
    <property type="evidence" value="ECO:0007669"/>
    <property type="project" value="TreeGrafter"/>
</dbReference>
<accession>A0A7N2MIS5</accession>
<dbReference type="OrthoDB" id="1879545at2759"/>
<dbReference type="GO" id="GO:0009820">
    <property type="term" value="P:alkaloid metabolic process"/>
    <property type="evidence" value="ECO:0007669"/>
    <property type="project" value="UniProtKB-KW"/>
</dbReference>
<dbReference type="InterPro" id="IPR000916">
    <property type="entry name" value="Bet_v_I/MLP"/>
</dbReference>
<dbReference type="Pfam" id="PF00407">
    <property type="entry name" value="Bet_v_1"/>
    <property type="match status" value="1"/>
</dbReference>
<evidence type="ECO:0000313" key="5">
    <source>
        <dbReference type="Proteomes" id="UP000594261"/>
    </source>
</evidence>
<organism evidence="4 5">
    <name type="scientific">Quercus lobata</name>
    <name type="common">Valley oak</name>
    <dbReference type="NCBI Taxonomy" id="97700"/>
    <lineage>
        <taxon>Eukaryota</taxon>
        <taxon>Viridiplantae</taxon>
        <taxon>Streptophyta</taxon>
        <taxon>Embryophyta</taxon>
        <taxon>Tracheophyta</taxon>
        <taxon>Spermatophyta</taxon>
        <taxon>Magnoliopsida</taxon>
        <taxon>eudicotyledons</taxon>
        <taxon>Gunneridae</taxon>
        <taxon>Pentapetalae</taxon>
        <taxon>rosids</taxon>
        <taxon>fabids</taxon>
        <taxon>Fagales</taxon>
        <taxon>Fagaceae</taxon>
        <taxon>Quercus</taxon>
    </lineage>
</organism>
<dbReference type="InParanoid" id="A0A7N2MIS5"/>
<reference evidence="4 5" key="1">
    <citation type="journal article" date="2016" name="G3 (Bethesda)">
        <title>First Draft Assembly and Annotation of the Genome of a California Endemic Oak Quercus lobata Nee (Fagaceae).</title>
        <authorList>
            <person name="Sork V.L."/>
            <person name="Fitz-Gibbon S.T."/>
            <person name="Puiu D."/>
            <person name="Crepeau M."/>
            <person name="Gugger P.F."/>
            <person name="Sherman R."/>
            <person name="Stevens K."/>
            <person name="Langley C.H."/>
            <person name="Pellegrini M."/>
            <person name="Salzberg S.L."/>
        </authorList>
    </citation>
    <scope>NUCLEOTIDE SEQUENCE [LARGE SCALE GENOMIC DNA]</scope>
    <source>
        <strain evidence="4 5">cv. SW786</strain>
    </source>
</reference>
<keyword evidence="5" id="KW-1185">Reference proteome</keyword>
<proteinExistence type="inferred from homology"/>
<dbReference type="GeneID" id="115959024"/>
<dbReference type="OMA" id="CEAWELY"/>
<protein>
    <recommendedName>
        <fullName evidence="3">Bet v I/Major latex protein domain-containing protein</fullName>
    </recommendedName>
</protein>
<evidence type="ECO:0000256" key="2">
    <source>
        <dbReference type="ARBA" id="ARBA00022589"/>
    </source>
</evidence>
<dbReference type="GO" id="GO:0009738">
    <property type="term" value="P:abscisic acid-activated signaling pathway"/>
    <property type="evidence" value="ECO:0007669"/>
    <property type="project" value="TreeGrafter"/>
</dbReference>
<sequence length="160" mass="17847">MFGQLSHELEVNVPASEAWEIYGTLGISKHLVEDGSAFEKIEVLEGDGVSGTILKKTFMPGSHGFTVHKEKFTKLDNEKCMKELKVIEEGYPDLGFTLFRVHFEIIEKDNDSCIIKSTIEYDVKEEAVANTSYANNDLVAKIAEVAKNYLIKNKATENAA</sequence>
<evidence type="ECO:0000256" key="1">
    <source>
        <dbReference type="ARBA" id="ARBA00009744"/>
    </source>
</evidence>
<dbReference type="EMBL" id="LRBV02000009">
    <property type="status" value="NOT_ANNOTATED_CDS"/>
    <property type="molecule type" value="Genomic_DNA"/>
</dbReference>
<dbReference type="Proteomes" id="UP000594261">
    <property type="component" value="Chromosome 9"/>
</dbReference>
<dbReference type="GO" id="GO:0006952">
    <property type="term" value="P:defense response"/>
    <property type="evidence" value="ECO:0007669"/>
    <property type="project" value="InterPro"/>
</dbReference>
<evidence type="ECO:0000259" key="3">
    <source>
        <dbReference type="Pfam" id="PF00407"/>
    </source>
</evidence>
<dbReference type="GO" id="GO:0010427">
    <property type="term" value="F:abscisic acid binding"/>
    <property type="evidence" value="ECO:0007669"/>
    <property type="project" value="TreeGrafter"/>
</dbReference>
<dbReference type="SUPFAM" id="SSF55961">
    <property type="entry name" value="Bet v1-like"/>
    <property type="match status" value="1"/>
</dbReference>
<dbReference type="Gramene" id="QL09p023114:mrna">
    <property type="protein sequence ID" value="QL09p023114:mrna"/>
    <property type="gene ID" value="QL09p023114"/>
</dbReference>